<dbReference type="PANTHER" id="PTHR11472">
    <property type="entry name" value="DNA REPAIR DEAD HELICASE RAD3/XP-D SUBFAMILY MEMBER"/>
    <property type="match status" value="1"/>
</dbReference>
<keyword evidence="23" id="KW-0804">Transcription</keyword>
<dbReference type="EMBL" id="NHOQ01002850">
    <property type="protein sequence ID" value="PWA14288.1"/>
    <property type="molecule type" value="Genomic_DNA"/>
</dbReference>
<dbReference type="GO" id="GO:0005813">
    <property type="term" value="C:centrosome"/>
    <property type="evidence" value="ECO:0007669"/>
    <property type="project" value="UniProtKB-SubCell"/>
</dbReference>
<dbReference type="PANTHER" id="PTHR11472:SF41">
    <property type="entry name" value="ATP-DEPENDENT DNA HELICASE DDX11-RELATED"/>
    <property type="match status" value="1"/>
</dbReference>
<comment type="caution">
    <text evidence="36">The sequence shown here is derived from an EMBL/GenBank/DDBJ whole genome shotgun (WGS) entry which is preliminary data.</text>
</comment>
<dbReference type="GO" id="GO:0051539">
    <property type="term" value="F:4 iron, 4 sulfur cluster binding"/>
    <property type="evidence" value="ECO:0007669"/>
    <property type="project" value="UniProtKB-KW"/>
</dbReference>
<reference evidence="36 37" key="1">
    <citation type="journal article" date="2018" name="G3 (Bethesda)">
        <title>A High-Quality Reference Genome for the Invasive Mosquitofish Gambusia affinis Using a Chicago Library.</title>
        <authorList>
            <person name="Hoffberg S.L."/>
            <person name="Troendle N.J."/>
            <person name="Glenn T.C."/>
            <person name="Mahmud O."/>
            <person name="Louha S."/>
            <person name="Chalopin D."/>
            <person name="Bennetzen J.L."/>
            <person name="Mauricio R."/>
        </authorList>
    </citation>
    <scope>NUCLEOTIDE SEQUENCE [LARGE SCALE GENOMIC DNA]</scope>
    <source>
        <strain evidence="36">NE01/NJP1002.9</strain>
        <tissue evidence="36">Muscle</tissue>
    </source>
</reference>
<evidence type="ECO:0000256" key="33">
    <source>
        <dbReference type="SAM" id="Coils"/>
    </source>
</evidence>
<keyword evidence="10" id="KW-0235">DNA replication</keyword>
<keyword evidence="8" id="KW-0004">4Fe-4S</keyword>
<evidence type="ECO:0000256" key="17">
    <source>
        <dbReference type="ARBA" id="ARBA00022884"/>
    </source>
</evidence>
<evidence type="ECO:0000256" key="9">
    <source>
        <dbReference type="ARBA" id="ARBA00022490"/>
    </source>
</evidence>
<evidence type="ECO:0000256" key="10">
    <source>
        <dbReference type="ARBA" id="ARBA00022705"/>
    </source>
</evidence>
<evidence type="ECO:0000256" key="30">
    <source>
        <dbReference type="ARBA" id="ARBA00074489"/>
    </source>
</evidence>
<organism evidence="36 37">
    <name type="scientific">Gambusia affinis</name>
    <name type="common">Western mosquitofish</name>
    <name type="synonym">Heterandria affinis</name>
    <dbReference type="NCBI Taxonomy" id="33528"/>
    <lineage>
        <taxon>Eukaryota</taxon>
        <taxon>Metazoa</taxon>
        <taxon>Chordata</taxon>
        <taxon>Craniata</taxon>
        <taxon>Vertebrata</taxon>
        <taxon>Euteleostomi</taxon>
        <taxon>Actinopterygii</taxon>
        <taxon>Neopterygii</taxon>
        <taxon>Teleostei</taxon>
        <taxon>Neoteleostei</taxon>
        <taxon>Acanthomorphata</taxon>
        <taxon>Ovalentaria</taxon>
        <taxon>Atherinomorphae</taxon>
        <taxon>Cyprinodontiformes</taxon>
        <taxon>Poeciliidae</taxon>
        <taxon>Poeciliinae</taxon>
        <taxon>Gambusia</taxon>
    </lineage>
</organism>
<dbReference type="STRING" id="33528.ENSGAFP00000005295"/>
<dbReference type="GO" id="GO:0046872">
    <property type="term" value="F:metal ion binding"/>
    <property type="evidence" value="ECO:0007669"/>
    <property type="project" value="UniProtKB-KW"/>
</dbReference>
<feature type="coiled-coil region" evidence="33">
    <location>
        <begin position="108"/>
        <end position="135"/>
    </location>
</feature>
<dbReference type="EC" id="5.6.2.3" evidence="28"/>
<dbReference type="GO" id="GO:0003723">
    <property type="term" value="F:RNA binding"/>
    <property type="evidence" value="ECO:0007669"/>
    <property type="project" value="UniProtKB-KW"/>
</dbReference>
<sequence length="939" mass="105711">MENRRDSFPFPYKPYDIQEQFMKALYSTLDQGKVGIFESPTGTGKSLSLICGALSWLVDYEEKKRQEAAALLQEGEASLSVSAAPSSSSSSASAEPDWITDFVQKKAERDLVSKLKEEEQKRKKREERMEMIRNNIHLKYASKRKSCEEDEAFALLQLSKEEQTATPVDQEDEELIVAEYESDDESKSKSRFFGGEDEDDEELVEEHVTKIYYCSRTHSQLAQFVHEVQKSPFSTNISLVTLGSRQNLCVNEEVRRLGSIQHINDRCMEMQKNKHEKQHHEDGAKRKRDPPKSVCPYNKALALQQMRDEVLGTVQDIEQLLKLGKETKACPYYSTRLAVPPAQLVVLPYQMVLHEATRRAAGVQLKGQVVIIDEAHNLSDTLSCIHSTELSGAQLCRTQSQLTQYADRYKNRLKAKNLMYIKQILFVIEGLICVLGGKVGQNPQSQTTQAGTEMYTINNFLFKAQIDNINLFKLQRYFEKSMISRKVSISFVRLINMIHVKHNYTLLKFLNLFNLCRQLGGFVEKYAGSGVTLHTHSSSNKENRRTEGLNRYLQALNSNPSSAPDQQGASEADKVLSASPMMQVEGFFLALTNSNTDGRVVLQKQGTLSESSVKFLLLNPAVHFAQVLKECRAVIIAGGTMQPVSDFKQELLFSAGVKEERITEFSCGHVIPPENILPLVLSAGPSGQELDFTFQNRDSPQMMDEMGRILSNICNVVPGGVVCFFPSYEYSRRIISHWEASGALTRLGSKKKIFQEPKKANQVEQVLNEFSRCIQRSAVDRSGGVTGAILFSVVGGKMSEGINFSDDLGRCVVMVGMPYPNIKSPELQEKMSYLDKHLPHSHGKNPGQALVENLCMKAVNQSIGTDYRSVNMFVLSKGRAIRHRGDYSSIVLCDRRYARPATLAKLPAWIKNRTSTHSSFGPAFAALRKFFLEKRQKQE</sequence>
<feature type="non-terminal residue" evidence="36">
    <location>
        <position position="939"/>
    </location>
</feature>
<keyword evidence="9" id="KW-0963">Cytoplasm</keyword>
<evidence type="ECO:0000256" key="31">
    <source>
        <dbReference type="ARBA" id="ARBA00079245"/>
    </source>
</evidence>
<keyword evidence="26" id="KW-0413">Isomerase</keyword>
<dbReference type="GO" id="GO:0034085">
    <property type="term" value="P:establishment of sister chromatid cohesion"/>
    <property type="evidence" value="ECO:0007669"/>
    <property type="project" value="TreeGrafter"/>
</dbReference>
<dbReference type="GO" id="GO:0005730">
    <property type="term" value="C:nucleolus"/>
    <property type="evidence" value="ECO:0007669"/>
    <property type="project" value="UniProtKB-SubCell"/>
</dbReference>
<keyword evidence="19" id="KW-0411">Iron-sulfur</keyword>
<dbReference type="PROSITE" id="PS51193">
    <property type="entry name" value="HELICASE_ATP_BIND_2"/>
    <property type="match status" value="1"/>
</dbReference>
<evidence type="ECO:0000259" key="35">
    <source>
        <dbReference type="PROSITE" id="PS51193"/>
    </source>
</evidence>
<evidence type="ECO:0000256" key="34">
    <source>
        <dbReference type="SAM" id="MobiDB-lite"/>
    </source>
</evidence>
<name>A0A315UTT2_GAMAF</name>
<evidence type="ECO:0000313" key="37">
    <source>
        <dbReference type="Proteomes" id="UP000250572"/>
    </source>
</evidence>
<dbReference type="GO" id="GO:0006260">
    <property type="term" value="P:DNA replication"/>
    <property type="evidence" value="ECO:0007669"/>
    <property type="project" value="UniProtKB-KW"/>
</dbReference>
<dbReference type="CDD" id="cd18788">
    <property type="entry name" value="SF2_C_XPD"/>
    <property type="match status" value="1"/>
</dbReference>
<evidence type="ECO:0000256" key="22">
    <source>
        <dbReference type="ARBA" id="ARBA00023159"/>
    </source>
</evidence>
<dbReference type="InterPro" id="IPR006554">
    <property type="entry name" value="Helicase-like_DEXD_c2"/>
</dbReference>
<dbReference type="FunFam" id="3.40.50.300:FF:000910">
    <property type="entry name" value="probable ATP-dependent DNA helicase DDX11"/>
    <property type="match status" value="1"/>
</dbReference>
<keyword evidence="17" id="KW-0694">RNA-binding</keyword>
<dbReference type="FunFam" id="3.40.50.300:FF:002969">
    <property type="entry name" value="Putative ATP-dependent DNA helicase DDX11"/>
    <property type="match status" value="1"/>
</dbReference>
<evidence type="ECO:0000256" key="18">
    <source>
        <dbReference type="ARBA" id="ARBA00023004"/>
    </source>
</evidence>
<gene>
    <name evidence="36" type="ORF">CCH79_00012265</name>
</gene>
<evidence type="ECO:0000256" key="11">
    <source>
        <dbReference type="ARBA" id="ARBA00022723"/>
    </source>
</evidence>
<comment type="similarity">
    <text evidence="6">Belongs to the DEAD box helicase family. DEAH subfamily. DDX11/CHL1 sub-subfamily.</text>
</comment>
<dbReference type="FunFam" id="3.40.50.300:FF:000909">
    <property type="entry name" value="Putative ATP-dependent RNA helicase DDX11"/>
    <property type="match status" value="1"/>
</dbReference>
<keyword evidence="18" id="KW-0408">Iron</keyword>
<keyword evidence="25" id="KW-0206">Cytoskeleton</keyword>
<keyword evidence="13" id="KW-0227">DNA damage</keyword>
<dbReference type="GO" id="GO:0000922">
    <property type="term" value="C:spindle pole"/>
    <property type="evidence" value="ECO:0007669"/>
    <property type="project" value="UniProtKB-SubCell"/>
</dbReference>
<evidence type="ECO:0000256" key="6">
    <source>
        <dbReference type="ARBA" id="ARBA00008435"/>
    </source>
</evidence>
<keyword evidence="21" id="KW-0238">DNA-binding</keyword>
<dbReference type="GO" id="GO:0043139">
    <property type="term" value="F:5'-3' DNA helicase activity"/>
    <property type="evidence" value="ECO:0007669"/>
    <property type="project" value="UniProtKB-EC"/>
</dbReference>
<keyword evidence="22" id="KW-0010">Activator</keyword>
<evidence type="ECO:0000256" key="21">
    <source>
        <dbReference type="ARBA" id="ARBA00023125"/>
    </source>
</evidence>
<dbReference type="AlphaFoldDB" id="A0A315UTT2"/>
<dbReference type="GO" id="GO:0005524">
    <property type="term" value="F:ATP binding"/>
    <property type="evidence" value="ECO:0007669"/>
    <property type="project" value="UniProtKB-KW"/>
</dbReference>
<evidence type="ECO:0000256" key="13">
    <source>
        <dbReference type="ARBA" id="ARBA00022763"/>
    </source>
</evidence>
<dbReference type="SUPFAM" id="SSF52540">
    <property type="entry name" value="P-loop containing nucleoside triphosphate hydrolases"/>
    <property type="match status" value="1"/>
</dbReference>
<dbReference type="InterPro" id="IPR027417">
    <property type="entry name" value="P-loop_NTPase"/>
</dbReference>
<dbReference type="InterPro" id="IPR045028">
    <property type="entry name" value="DinG/Rad3-like"/>
</dbReference>
<dbReference type="InterPro" id="IPR006555">
    <property type="entry name" value="ATP-dep_Helicase_C"/>
</dbReference>
<dbReference type="InterPro" id="IPR010614">
    <property type="entry name" value="RAD3-like_helicase_DEAD"/>
</dbReference>
<evidence type="ECO:0000256" key="26">
    <source>
        <dbReference type="ARBA" id="ARBA00023235"/>
    </source>
</evidence>
<evidence type="ECO:0000256" key="32">
    <source>
        <dbReference type="ARBA" id="ARBA00080369"/>
    </source>
</evidence>
<dbReference type="Gene3D" id="3.40.50.300">
    <property type="entry name" value="P-loop containing nucleotide triphosphate hydrolases"/>
    <property type="match status" value="3"/>
</dbReference>
<evidence type="ECO:0000256" key="1">
    <source>
        <dbReference type="ARBA" id="ARBA00001966"/>
    </source>
</evidence>
<dbReference type="GO" id="GO:0016818">
    <property type="term" value="F:hydrolase activity, acting on acid anhydrides, in phosphorus-containing anhydrides"/>
    <property type="evidence" value="ECO:0007669"/>
    <property type="project" value="InterPro"/>
</dbReference>
<feature type="domain" description="Helicase ATP-binding" evidence="35">
    <location>
        <begin position="4"/>
        <end position="425"/>
    </location>
</feature>
<evidence type="ECO:0000256" key="4">
    <source>
        <dbReference type="ARBA" id="ARBA00004604"/>
    </source>
</evidence>
<dbReference type="GO" id="GO:0003677">
    <property type="term" value="F:DNA binding"/>
    <property type="evidence" value="ECO:0007669"/>
    <property type="project" value="UniProtKB-KW"/>
</dbReference>
<dbReference type="InterPro" id="IPR014013">
    <property type="entry name" value="Helic_SF1/SF2_ATP-bd_DinG/Rad3"/>
</dbReference>
<dbReference type="Proteomes" id="UP000250572">
    <property type="component" value="Unassembled WGS sequence"/>
</dbReference>
<dbReference type="GO" id="GO:0006281">
    <property type="term" value="P:DNA repair"/>
    <property type="evidence" value="ECO:0007669"/>
    <property type="project" value="UniProtKB-KW"/>
</dbReference>
<proteinExistence type="inferred from homology"/>
<comment type="catalytic activity">
    <reaction evidence="29">
        <text>ATP + H2O = ADP + phosphate + H(+)</text>
        <dbReference type="Rhea" id="RHEA:13065"/>
        <dbReference type="ChEBI" id="CHEBI:15377"/>
        <dbReference type="ChEBI" id="CHEBI:15378"/>
        <dbReference type="ChEBI" id="CHEBI:30616"/>
        <dbReference type="ChEBI" id="CHEBI:43474"/>
        <dbReference type="ChEBI" id="CHEBI:456216"/>
        <dbReference type="EC" id="5.6.2.3"/>
    </reaction>
</comment>
<dbReference type="GO" id="GO:0030496">
    <property type="term" value="C:midbody"/>
    <property type="evidence" value="ECO:0007669"/>
    <property type="project" value="UniProtKB-SubCell"/>
</dbReference>
<evidence type="ECO:0000256" key="27">
    <source>
        <dbReference type="ARBA" id="ARBA00023242"/>
    </source>
</evidence>
<evidence type="ECO:0000256" key="8">
    <source>
        <dbReference type="ARBA" id="ARBA00022485"/>
    </source>
</evidence>
<evidence type="ECO:0000256" key="14">
    <source>
        <dbReference type="ARBA" id="ARBA00022801"/>
    </source>
</evidence>
<evidence type="ECO:0000256" key="16">
    <source>
        <dbReference type="ARBA" id="ARBA00022840"/>
    </source>
</evidence>
<keyword evidence="33" id="KW-0175">Coiled coil</keyword>
<evidence type="ECO:0000256" key="5">
    <source>
        <dbReference type="ARBA" id="ARBA00004647"/>
    </source>
</evidence>
<evidence type="ECO:0000256" key="29">
    <source>
        <dbReference type="ARBA" id="ARBA00048954"/>
    </source>
</evidence>
<dbReference type="Pfam" id="PF06733">
    <property type="entry name" value="DEAD_2"/>
    <property type="match status" value="1"/>
</dbReference>
<evidence type="ECO:0000256" key="24">
    <source>
        <dbReference type="ARBA" id="ARBA00023204"/>
    </source>
</evidence>
<feature type="compositionally biased region" description="Basic and acidic residues" evidence="34">
    <location>
        <begin position="272"/>
        <end position="284"/>
    </location>
</feature>
<dbReference type="SMART" id="SM00491">
    <property type="entry name" value="HELICc2"/>
    <property type="match status" value="1"/>
</dbReference>
<evidence type="ECO:0000256" key="15">
    <source>
        <dbReference type="ARBA" id="ARBA00022806"/>
    </source>
</evidence>
<evidence type="ECO:0000256" key="7">
    <source>
        <dbReference type="ARBA" id="ARBA00022473"/>
    </source>
</evidence>
<evidence type="ECO:0000256" key="28">
    <source>
        <dbReference type="ARBA" id="ARBA00044969"/>
    </source>
</evidence>
<keyword evidence="24" id="KW-0234">DNA repair</keyword>
<evidence type="ECO:0000256" key="19">
    <source>
        <dbReference type="ARBA" id="ARBA00023014"/>
    </source>
</evidence>
<keyword evidence="11" id="KW-0479">Metal-binding</keyword>
<accession>A0A315UTT2</accession>
<keyword evidence="37" id="KW-1185">Reference proteome</keyword>
<evidence type="ECO:0000256" key="23">
    <source>
        <dbReference type="ARBA" id="ARBA00023163"/>
    </source>
</evidence>
<evidence type="ECO:0000256" key="12">
    <source>
        <dbReference type="ARBA" id="ARBA00022741"/>
    </source>
</evidence>
<dbReference type="Pfam" id="PF13307">
    <property type="entry name" value="Helicase_C_2"/>
    <property type="match status" value="1"/>
</dbReference>
<evidence type="ECO:0000313" key="36">
    <source>
        <dbReference type="EMBL" id="PWA14288.1"/>
    </source>
</evidence>
<dbReference type="SMART" id="SM00488">
    <property type="entry name" value="DEXDc2"/>
    <property type="match status" value="1"/>
</dbReference>
<dbReference type="InterPro" id="IPR013020">
    <property type="entry name" value="Rad3/Chl1-like"/>
</dbReference>
<keyword evidence="15" id="KW-0347">Helicase</keyword>
<evidence type="ECO:0000256" key="2">
    <source>
        <dbReference type="ARBA" id="ARBA00004214"/>
    </source>
</evidence>
<dbReference type="NCBIfam" id="TIGR00604">
    <property type="entry name" value="rad3"/>
    <property type="match status" value="1"/>
</dbReference>
<keyword evidence="14" id="KW-0378">Hydrolase</keyword>
<feature type="region of interest" description="Disordered" evidence="34">
    <location>
        <begin position="272"/>
        <end position="293"/>
    </location>
</feature>
<keyword evidence="7" id="KW-0217">Developmental protein</keyword>
<keyword evidence="16" id="KW-0067">ATP-binding</keyword>
<keyword evidence="27" id="KW-0539">Nucleus</keyword>
<protein>
    <recommendedName>
        <fullName evidence="30">ATP-dependent DNA helicase DDX11</fullName>
        <ecNumber evidence="28">5.6.2.3</ecNumber>
    </recommendedName>
    <alternativeName>
        <fullName evidence="32">DEAD/H-box protein 11</fullName>
    </alternativeName>
    <alternativeName>
        <fullName evidence="31">DNA 5'-3' helicase DDX11</fullName>
    </alternativeName>
</protein>
<comment type="cofactor">
    <cofactor evidence="1">
        <name>[4Fe-4S] cluster</name>
        <dbReference type="ChEBI" id="CHEBI:49883"/>
    </cofactor>
</comment>
<evidence type="ECO:0000256" key="20">
    <source>
        <dbReference type="ARBA" id="ARBA00023015"/>
    </source>
</evidence>
<evidence type="ECO:0000256" key="25">
    <source>
        <dbReference type="ARBA" id="ARBA00023212"/>
    </source>
</evidence>
<keyword evidence="20" id="KW-0805">Transcription regulation</keyword>
<evidence type="ECO:0000256" key="3">
    <source>
        <dbReference type="ARBA" id="ARBA00004300"/>
    </source>
</evidence>
<keyword evidence="12" id="KW-0547">Nucleotide-binding</keyword>
<comment type="subcellular location">
    <subcellularLocation>
        <location evidence="3">Cytoplasm</location>
        <location evidence="3">Cytoskeleton</location>
        <location evidence="3">Microtubule organizing center</location>
        <location evidence="3">Centrosome</location>
    </subcellularLocation>
    <subcellularLocation>
        <location evidence="5">Cytoplasm</location>
        <location evidence="5">Cytoskeleton</location>
        <location evidence="5">Spindle pole</location>
    </subcellularLocation>
    <subcellularLocation>
        <location evidence="2">Midbody</location>
    </subcellularLocation>
    <subcellularLocation>
        <location evidence="4">Nucleus</location>
        <location evidence="4">Nucleolus</location>
    </subcellularLocation>
</comment>